<keyword evidence="1" id="KW-1133">Transmembrane helix</keyword>
<dbReference type="EMBL" id="JAPQFL010000001">
    <property type="protein sequence ID" value="MDD9326838.1"/>
    <property type="molecule type" value="Genomic_DNA"/>
</dbReference>
<keyword evidence="1" id="KW-0812">Transmembrane</keyword>
<dbReference type="InterPro" id="IPR008621">
    <property type="entry name" value="Cbb3-typ_cyt_oxidase_comp"/>
</dbReference>
<dbReference type="Pfam" id="PF05545">
    <property type="entry name" value="FixQ"/>
    <property type="match status" value="1"/>
</dbReference>
<evidence type="ECO:0000256" key="1">
    <source>
        <dbReference type="SAM" id="Phobius"/>
    </source>
</evidence>
<accession>A0A9X4DZQ9</accession>
<keyword evidence="1" id="KW-0472">Membrane</keyword>
<gene>
    <name evidence="2" type="ORF">ORY91_000208</name>
    <name evidence="3" type="ORF">V9W64_00415</name>
</gene>
<dbReference type="EMBL" id="CP146598">
    <property type="protein sequence ID" value="WWY03255.1"/>
    <property type="molecule type" value="Genomic_DNA"/>
</dbReference>
<reference evidence="3" key="2">
    <citation type="submission" date="2024-02" db="EMBL/GenBank/DDBJ databases">
        <title>Neisseria leonii sp. nov.</title>
        <authorList>
            <person name="Boutroux M."/>
            <person name="Favre-Rochex S."/>
            <person name="Gorgette O."/>
            <person name="Touak G."/>
            <person name="Muhle E."/>
            <person name="Chesneau O."/>
            <person name="Clermont D."/>
            <person name="Rahi P."/>
        </authorList>
    </citation>
    <scope>NUCLEOTIDE SEQUENCE</scope>
    <source>
        <strain evidence="3">51.81</strain>
    </source>
</reference>
<evidence type="ECO:0000313" key="4">
    <source>
        <dbReference type="Proteomes" id="UP001149607"/>
    </source>
</evidence>
<protein>
    <submittedName>
        <fullName evidence="2">Cbb3-type cytochrome c oxidase subunit 3</fullName>
    </submittedName>
</protein>
<feature type="transmembrane region" description="Helical" evidence="1">
    <location>
        <begin position="6"/>
        <end position="26"/>
    </location>
</feature>
<dbReference type="RefSeq" id="WP_274571518.1">
    <property type="nucleotide sequence ID" value="NZ_CP145606.1"/>
</dbReference>
<dbReference type="AlphaFoldDB" id="A0A9X4DZQ9"/>
<dbReference type="Proteomes" id="UP001149607">
    <property type="component" value="Chromosome"/>
</dbReference>
<name>A0A9X4DZQ9_9NEIS</name>
<keyword evidence="4" id="KW-1185">Reference proteome</keyword>
<organism evidence="2">
    <name type="scientific">Neisseria leonii</name>
    <dbReference type="NCBI Taxonomy" id="2995413"/>
    <lineage>
        <taxon>Bacteria</taxon>
        <taxon>Pseudomonadati</taxon>
        <taxon>Pseudomonadota</taxon>
        <taxon>Betaproteobacteria</taxon>
        <taxon>Neisseriales</taxon>
        <taxon>Neisseriaceae</taxon>
        <taxon>Neisseria</taxon>
    </lineage>
</organism>
<reference evidence="2" key="1">
    <citation type="submission" date="2022-10" db="EMBL/GenBank/DDBJ databases">
        <authorList>
            <person name="Boutroux M."/>
        </authorList>
    </citation>
    <scope>NUCLEOTIDE SEQUENCE</scope>
    <source>
        <strain evidence="2">51.81</strain>
    </source>
</reference>
<proteinExistence type="predicted"/>
<evidence type="ECO:0000313" key="2">
    <source>
        <dbReference type="EMBL" id="MDD9326838.1"/>
    </source>
</evidence>
<evidence type="ECO:0000313" key="3">
    <source>
        <dbReference type="EMBL" id="WWY03255.1"/>
    </source>
</evidence>
<sequence length="63" mass="7199">MDVNWARSLFTVSVFIGFLLVLLIVFSKRNKANYEEASRSIIDDEDTLHEDAARPNRDNGAKE</sequence>